<keyword evidence="5 9" id="KW-0479">Metal-binding</keyword>
<comment type="function">
    <text evidence="9">Probably acts as a heme chaperone, transferring heme to an unknown acceptor. Binds one molecule of heme per monomer, possibly covalently. Binds 1 [4Fe-4S] cluster. The cluster is coordinated with 3 cysteines and an exchangeable S-adenosyl-L-methionine.</text>
</comment>
<dbReference type="InterPro" id="IPR010723">
    <property type="entry name" value="HemN_C"/>
</dbReference>
<keyword evidence="7 9" id="KW-0411">Iron-sulfur</keyword>
<dbReference type="SMART" id="SM00729">
    <property type="entry name" value="Elp3"/>
    <property type="match status" value="1"/>
</dbReference>
<evidence type="ECO:0000256" key="5">
    <source>
        <dbReference type="ARBA" id="ARBA00022723"/>
    </source>
</evidence>
<evidence type="ECO:0000259" key="10">
    <source>
        <dbReference type="PROSITE" id="PS51918"/>
    </source>
</evidence>
<dbReference type="Proteomes" id="UP000030321">
    <property type="component" value="Unassembled WGS sequence"/>
</dbReference>
<dbReference type="PROSITE" id="PS51918">
    <property type="entry name" value="RADICAL_SAM"/>
    <property type="match status" value="1"/>
</dbReference>
<dbReference type="SFLD" id="SFLDF00562">
    <property type="entry name" value="HemN-like__clustered_with_heat"/>
    <property type="match status" value="1"/>
</dbReference>
<sequence>MSSLITDYCSLITALMPYFHPITSVYIHIPFCRRRCFYCDFPIFVVGNHTNPATFPPVVEYVEILQEEISLSQGTGKPLETIFFGGGTPSLLPVELLGSILDTLAKKFDFAADIEISMEIDPATFSVEQLQGYISAGVNRVSLGVQAFQEPLLQVSGRSHTVKDIYQAVELIRGLGIVNYSLDLISGLPQQTLTDWENSLEKAIELQPAHLSCYDLVLEAVTPFGKQYQPGKKPLPDDETTAKMYVLASEKLALAGYQHYEISNYAKPGYQCRHNRVYWENRPYYGFGMGAASYLHQQRFTRPRKSRDYFAWVKEGCQIDVEKNSLIDDLLETLMLGLRLGSGVSLPAIETNFGSEIKKAILEVLEPHKQRNLVIIEGDSRVRLSDPEGFLFSNLVLTDLFDRWQ</sequence>
<keyword evidence="3 9" id="KW-0349">Heme</keyword>
<keyword evidence="4 9" id="KW-0949">S-adenosyl-L-methionine</keyword>
<evidence type="ECO:0000256" key="9">
    <source>
        <dbReference type="RuleBase" id="RU364116"/>
    </source>
</evidence>
<dbReference type="Pfam" id="PF06969">
    <property type="entry name" value="HemN_C"/>
    <property type="match status" value="1"/>
</dbReference>
<dbReference type="SFLD" id="SFLDG01082">
    <property type="entry name" value="B12-binding_domain_containing"/>
    <property type="match status" value="1"/>
</dbReference>
<dbReference type="AlphaFoldDB" id="A0A0A1VSV0"/>
<dbReference type="InterPro" id="IPR013785">
    <property type="entry name" value="Aldolase_TIM"/>
</dbReference>
<evidence type="ECO:0000256" key="3">
    <source>
        <dbReference type="ARBA" id="ARBA00022617"/>
    </source>
</evidence>
<dbReference type="Pfam" id="PF04055">
    <property type="entry name" value="Radical_SAM"/>
    <property type="match status" value="1"/>
</dbReference>
<dbReference type="CDD" id="cd01335">
    <property type="entry name" value="Radical_SAM"/>
    <property type="match status" value="1"/>
</dbReference>
<evidence type="ECO:0000313" key="11">
    <source>
        <dbReference type="EMBL" id="GAL92508.1"/>
    </source>
</evidence>
<gene>
    <name evidence="11" type="ORF">N44_01066</name>
</gene>
<dbReference type="GO" id="GO:0006779">
    <property type="term" value="P:porphyrin-containing compound biosynthetic process"/>
    <property type="evidence" value="ECO:0007669"/>
    <property type="project" value="InterPro"/>
</dbReference>
<dbReference type="InterPro" id="IPR058240">
    <property type="entry name" value="rSAM_sf"/>
</dbReference>
<dbReference type="GO" id="GO:0046872">
    <property type="term" value="F:metal ion binding"/>
    <property type="evidence" value="ECO:0007669"/>
    <property type="project" value="UniProtKB-UniRule"/>
</dbReference>
<dbReference type="Gene3D" id="3.20.20.70">
    <property type="entry name" value="Aldolase class I"/>
    <property type="match status" value="1"/>
</dbReference>
<name>A0A0A1VSV0_MICAE</name>
<dbReference type="InterPro" id="IPR006638">
    <property type="entry name" value="Elp3/MiaA/NifB-like_rSAM"/>
</dbReference>
<dbReference type="SFLD" id="SFLDF00288">
    <property type="entry name" value="HemN-like__clustered_with_nucl"/>
    <property type="match status" value="1"/>
</dbReference>
<proteinExistence type="inferred from homology"/>
<dbReference type="InterPro" id="IPR007197">
    <property type="entry name" value="rSAM"/>
</dbReference>
<keyword evidence="8 9" id="KW-0143">Chaperone</keyword>
<evidence type="ECO:0000256" key="4">
    <source>
        <dbReference type="ARBA" id="ARBA00022691"/>
    </source>
</evidence>
<evidence type="ECO:0000256" key="6">
    <source>
        <dbReference type="ARBA" id="ARBA00023004"/>
    </source>
</evidence>
<dbReference type="SFLD" id="SFLDS00029">
    <property type="entry name" value="Radical_SAM"/>
    <property type="match status" value="2"/>
</dbReference>
<evidence type="ECO:0000256" key="2">
    <source>
        <dbReference type="ARBA" id="ARBA00017228"/>
    </source>
</evidence>
<keyword evidence="11" id="KW-0346">Stress response</keyword>
<evidence type="ECO:0000256" key="8">
    <source>
        <dbReference type="ARBA" id="ARBA00023186"/>
    </source>
</evidence>
<comment type="subcellular location">
    <subcellularLocation>
        <location evidence="9">Cytoplasm</location>
    </subcellularLocation>
</comment>
<dbReference type="GO" id="GO:0005737">
    <property type="term" value="C:cytoplasm"/>
    <property type="evidence" value="ECO:0007669"/>
    <property type="project" value="UniProtKB-SubCell"/>
</dbReference>
<dbReference type="NCBIfam" id="TIGR00539">
    <property type="entry name" value="hemN_rel"/>
    <property type="match status" value="1"/>
</dbReference>
<organism evidence="11 12">
    <name type="scientific">Microcystis aeruginosa NIES-44</name>
    <dbReference type="NCBI Taxonomy" id="449439"/>
    <lineage>
        <taxon>Bacteria</taxon>
        <taxon>Bacillati</taxon>
        <taxon>Cyanobacteriota</taxon>
        <taxon>Cyanophyceae</taxon>
        <taxon>Oscillatoriophycideae</taxon>
        <taxon>Chroococcales</taxon>
        <taxon>Microcystaceae</taxon>
        <taxon>Microcystis</taxon>
    </lineage>
</organism>
<evidence type="ECO:0000313" key="12">
    <source>
        <dbReference type="Proteomes" id="UP000030321"/>
    </source>
</evidence>
<reference evidence="12" key="1">
    <citation type="journal article" date="2015" name="Genome">
        <title>Whole Genome Sequence of the Non-Microcystin-Producing Microcystis aeruginosa Strain NIES-44.</title>
        <authorList>
            <person name="Okano K."/>
            <person name="Miyata N."/>
            <person name="Ozaki Y."/>
        </authorList>
    </citation>
    <scope>NUCLEOTIDE SEQUENCE [LARGE SCALE GENOMIC DNA]</scope>
    <source>
        <strain evidence="12">NIES-44</strain>
    </source>
</reference>
<dbReference type="SUPFAM" id="SSF102114">
    <property type="entry name" value="Radical SAM enzymes"/>
    <property type="match status" value="1"/>
</dbReference>
<evidence type="ECO:0000256" key="7">
    <source>
        <dbReference type="ARBA" id="ARBA00023014"/>
    </source>
</evidence>
<comment type="caution">
    <text evidence="11">The sequence shown here is derived from an EMBL/GenBank/DDBJ whole genome shotgun (WGS) entry which is preliminary data.</text>
</comment>
<dbReference type="PANTHER" id="PTHR13932">
    <property type="entry name" value="COPROPORPHYRINIGEN III OXIDASE"/>
    <property type="match status" value="1"/>
</dbReference>
<dbReference type="GO" id="GO:0051539">
    <property type="term" value="F:4 iron, 4 sulfur cluster binding"/>
    <property type="evidence" value="ECO:0007669"/>
    <property type="project" value="UniProtKB-UniRule"/>
</dbReference>
<keyword evidence="9" id="KW-0963">Cytoplasm</keyword>
<accession>A0A0A1VSV0</accession>
<feature type="domain" description="Radical SAM core" evidence="10">
    <location>
        <begin position="17"/>
        <end position="255"/>
    </location>
</feature>
<comment type="similarity">
    <text evidence="1">Belongs to the anaerobic coproporphyrinogen-III oxidase family. HemW subfamily.</text>
</comment>
<evidence type="ECO:0000256" key="1">
    <source>
        <dbReference type="ARBA" id="ARBA00006100"/>
    </source>
</evidence>
<keyword evidence="9" id="KW-0004">4Fe-4S</keyword>
<dbReference type="InterPro" id="IPR034505">
    <property type="entry name" value="Coproporphyrinogen-III_oxidase"/>
</dbReference>
<keyword evidence="6 9" id="KW-0408">Iron</keyword>
<dbReference type="SFLD" id="SFLDG01065">
    <property type="entry name" value="anaerobic_coproporphyrinogen-I"/>
    <property type="match status" value="2"/>
</dbReference>
<dbReference type="GO" id="GO:0004109">
    <property type="term" value="F:coproporphyrinogen oxidase activity"/>
    <property type="evidence" value="ECO:0007669"/>
    <property type="project" value="InterPro"/>
</dbReference>
<dbReference type="PANTHER" id="PTHR13932:SF5">
    <property type="entry name" value="RADICAL S-ADENOSYL METHIONINE DOMAIN-CONTAINING PROTEIN 1, MITOCHONDRIAL"/>
    <property type="match status" value="1"/>
</dbReference>
<protein>
    <recommendedName>
        <fullName evidence="2 9">Heme chaperone HemW</fullName>
    </recommendedName>
</protein>
<dbReference type="InterPro" id="IPR004559">
    <property type="entry name" value="HemW-like"/>
</dbReference>
<dbReference type="EMBL" id="BBPA01000021">
    <property type="protein sequence ID" value="GAL92508.1"/>
    <property type="molecule type" value="Genomic_DNA"/>
</dbReference>